<keyword evidence="14" id="KW-0443">Lipid metabolism</keyword>
<keyword evidence="12 25" id="KW-0548">Nucleotidyltransferase</keyword>
<keyword evidence="8" id="KW-1003">Cell membrane</keyword>
<evidence type="ECO:0000256" key="8">
    <source>
        <dbReference type="ARBA" id="ARBA00022475"/>
    </source>
</evidence>
<evidence type="ECO:0000256" key="9">
    <source>
        <dbReference type="ARBA" id="ARBA00022516"/>
    </source>
</evidence>
<dbReference type="RefSeq" id="WP_219000671.1">
    <property type="nucleotide sequence ID" value="NZ_CP079194.1"/>
</dbReference>
<feature type="transmembrane region" description="Helical" evidence="24">
    <location>
        <begin position="92"/>
        <end position="111"/>
    </location>
</feature>
<proteinExistence type="inferred from homology"/>
<dbReference type="GO" id="GO:0004605">
    <property type="term" value="F:phosphatidate cytidylyltransferase activity"/>
    <property type="evidence" value="ECO:0007669"/>
    <property type="project" value="UniProtKB-EC"/>
</dbReference>
<evidence type="ECO:0000256" key="3">
    <source>
        <dbReference type="ARBA" id="ARBA00005119"/>
    </source>
</evidence>
<comment type="pathway">
    <text evidence="3">Phospholipid metabolism; CDP-diacylglycerol biosynthesis; CDP-diacylglycerol from sn-glycerol 3-phosphate: step 3/3.</text>
</comment>
<accession>A0A8F6TTN0</accession>
<keyword evidence="17" id="KW-1208">Phospholipid metabolism</keyword>
<feature type="transmembrane region" description="Helical" evidence="24">
    <location>
        <begin position="61"/>
        <end position="80"/>
    </location>
</feature>
<evidence type="ECO:0000256" key="24">
    <source>
        <dbReference type="SAM" id="Phobius"/>
    </source>
</evidence>
<feature type="transmembrane region" description="Helical" evidence="24">
    <location>
        <begin position="20"/>
        <end position="49"/>
    </location>
</feature>
<evidence type="ECO:0000256" key="7">
    <source>
        <dbReference type="ARBA" id="ARBA00019373"/>
    </source>
</evidence>
<dbReference type="AlphaFoldDB" id="A0A8F6TTN0"/>
<feature type="transmembrane region" description="Helical" evidence="24">
    <location>
        <begin position="207"/>
        <end position="225"/>
    </location>
</feature>
<keyword evidence="13 24" id="KW-1133">Transmembrane helix</keyword>
<evidence type="ECO:0000256" key="12">
    <source>
        <dbReference type="ARBA" id="ARBA00022695"/>
    </source>
</evidence>
<dbReference type="EC" id="2.7.7.41" evidence="6"/>
<reference evidence="25 26" key="1">
    <citation type="submission" date="2021-07" db="EMBL/GenBank/DDBJ databases">
        <title>A novel Jannaschia species isolated from marine dinoflagellate Ceratoperidinium margalefii.</title>
        <authorList>
            <person name="Jiang Y."/>
            <person name="Li Z."/>
        </authorList>
    </citation>
    <scope>NUCLEOTIDE SEQUENCE [LARGE SCALE GENOMIC DNA]</scope>
    <source>
        <strain evidence="25 26">J12C1-MA-4</strain>
    </source>
</reference>
<dbReference type="GO" id="GO:0016024">
    <property type="term" value="P:CDP-diacylglycerol biosynthetic process"/>
    <property type="evidence" value="ECO:0007669"/>
    <property type="project" value="TreeGrafter"/>
</dbReference>
<evidence type="ECO:0000256" key="23">
    <source>
        <dbReference type="ARBA" id="ARBA00033406"/>
    </source>
</evidence>
<evidence type="ECO:0000256" key="16">
    <source>
        <dbReference type="ARBA" id="ARBA00023209"/>
    </source>
</evidence>
<evidence type="ECO:0000256" key="11">
    <source>
        <dbReference type="ARBA" id="ARBA00022692"/>
    </source>
</evidence>
<gene>
    <name evidence="25" type="ORF">KYE46_11010</name>
</gene>
<evidence type="ECO:0000256" key="15">
    <source>
        <dbReference type="ARBA" id="ARBA00023136"/>
    </source>
</evidence>
<keyword evidence="16" id="KW-0594">Phospholipid biosynthesis</keyword>
<evidence type="ECO:0000313" key="25">
    <source>
        <dbReference type="EMBL" id="QXT38475.1"/>
    </source>
</evidence>
<evidence type="ECO:0000256" key="22">
    <source>
        <dbReference type="ARBA" id="ARBA00032743"/>
    </source>
</evidence>
<evidence type="ECO:0000256" key="4">
    <source>
        <dbReference type="ARBA" id="ARBA00005189"/>
    </source>
</evidence>
<evidence type="ECO:0000256" key="2">
    <source>
        <dbReference type="ARBA" id="ARBA00004651"/>
    </source>
</evidence>
<evidence type="ECO:0000256" key="1">
    <source>
        <dbReference type="ARBA" id="ARBA00001698"/>
    </source>
</evidence>
<evidence type="ECO:0000256" key="6">
    <source>
        <dbReference type="ARBA" id="ARBA00012487"/>
    </source>
</evidence>
<organism evidence="25 26">
    <name type="scientific">Gymnodinialimonas ceratoperidinii</name>
    <dbReference type="NCBI Taxonomy" id="2856823"/>
    <lineage>
        <taxon>Bacteria</taxon>
        <taxon>Pseudomonadati</taxon>
        <taxon>Pseudomonadota</taxon>
        <taxon>Alphaproteobacteria</taxon>
        <taxon>Rhodobacterales</taxon>
        <taxon>Paracoccaceae</taxon>
        <taxon>Gymnodinialimonas</taxon>
    </lineage>
</organism>
<name>A0A8F6TTN0_9RHOB</name>
<evidence type="ECO:0000256" key="10">
    <source>
        <dbReference type="ARBA" id="ARBA00022679"/>
    </source>
</evidence>
<evidence type="ECO:0000256" key="13">
    <source>
        <dbReference type="ARBA" id="ARBA00022989"/>
    </source>
</evidence>
<dbReference type="KEGG" id="gce:KYE46_11010"/>
<feature type="transmembrane region" description="Helical" evidence="24">
    <location>
        <begin position="182"/>
        <end position="201"/>
    </location>
</feature>
<dbReference type="PANTHER" id="PTHR46382">
    <property type="entry name" value="PHOSPHATIDATE CYTIDYLYLTRANSFERASE"/>
    <property type="match status" value="1"/>
</dbReference>
<keyword evidence="26" id="KW-1185">Reference proteome</keyword>
<comment type="pathway">
    <text evidence="4">Lipid metabolism.</text>
</comment>
<comment type="subcellular location">
    <subcellularLocation>
        <location evidence="2">Cell membrane</location>
        <topology evidence="2">Multi-pass membrane protein</topology>
    </subcellularLocation>
</comment>
<evidence type="ECO:0000313" key="26">
    <source>
        <dbReference type="Proteomes" id="UP000825009"/>
    </source>
</evidence>
<protein>
    <recommendedName>
        <fullName evidence="7">Phosphatidate cytidylyltransferase</fullName>
        <ecNumber evidence="6">2.7.7.41</ecNumber>
    </recommendedName>
    <alternativeName>
        <fullName evidence="20">CDP-DAG synthase</fullName>
    </alternativeName>
    <alternativeName>
        <fullName evidence="22">CDP-DG synthase</fullName>
    </alternativeName>
    <alternativeName>
        <fullName evidence="18">CDP-diacylglycerol synthase</fullName>
    </alternativeName>
    <alternativeName>
        <fullName evidence="21">CDP-diglyceride pyrophosphorylase</fullName>
    </alternativeName>
    <alternativeName>
        <fullName evidence="23">CDP-diglyceride synthase</fullName>
    </alternativeName>
    <alternativeName>
        <fullName evidence="19">CTP:phosphatidate cytidylyltransferase</fullName>
    </alternativeName>
</protein>
<evidence type="ECO:0000256" key="20">
    <source>
        <dbReference type="ARBA" id="ARBA00032253"/>
    </source>
</evidence>
<evidence type="ECO:0000256" key="14">
    <source>
        <dbReference type="ARBA" id="ARBA00023098"/>
    </source>
</evidence>
<keyword evidence="11 24" id="KW-0812">Transmembrane</keyword>
<dbReference type="GO" id="GO:0005886">
    <property type="term" value="C:plasma membrane"/>
    <property type="evidence" value="ECO:0007669"/>
    <property type="project" value="UniProtKB-SubCell"/>
</dbReference>
<sequence length="278" mass="29323">MAKGGPKFADLLPRIVSAVVLLTVAGLGLWLGGVVLAILLSIFGAVMMWEYFRLIIRLKQPVAMGCTVLSSSLLALSLILEHRLVTDNDGVLAVSPMAVAVMAFAMIVTAIPVRKSRLESIFGAMIPLATFLFFYLHQSVPLVMWVVVAVVISTDVSGYFFGKLIGGPKFWPSLSPNKTWSGTASGWVMAALIAVGLSLYASDPVPTMIVGVVFLVAVAFAAQMADIAESALKRRAGVKDSSNLLPGHGGALDRFDGMLGAFTIAGLAFVFAGYAVIS</sequence>
<comment type="catalytic activity">
    <reaction evidence="1">
        <text>a 1,2-diacyl-sn-glycero-3-phosphate + CTP + H(+) = a CDP-1,2-diacyl-sn-glycerol + diphosphate</text>
        <dbReference type="Rhea" id="RHEA:16229"/>
        <dbReference type="ChEBI" id="CHEBI:15378"/>
        <dbReference type="ChEBI" id="CHEBI:33019"/>
        <dbReference type="ChEBI" id="CHEBI:37563"/>
        <dbReference type="ChEBI" id="CHEBI:58332"/>
        <dbReference type="ChEBI" id="CHEBI:58608"/>
        <dbReference type="EC" id="2.7.7.41"/>
    </reaction>
</comment>
<evidence type="ECO:0000256" key="5">
    <source>
        <dbReference type="ARBA" id="ARBA00010185"/>
    </source>
</evidence>
<evidence type="ECO:0000256" key="19">
    <source>
        <dbReference type="ARBA" id="ARBA00031825"/>
    </source>
</evidence>
<keyword evidence="15 24" id="KW-0472">Membrane</keyword>
<evidence type="ECO:0000256" key="21">
    <source>
        <dbReference type="ARBA" id="ARBA00032396"/>
    </source>
</evidence>
<feature type="transmembrane region" description="Helical" evidence="24">
    <location>
        <begin position="142"/>
        <end position="161"/>
    </location>
</feature>
<dbReference type="EMBL" id="CP079194">
    <property type="protein sequence ID" value="QXT38475.1"/>
    <property type="molecule type" value="Genomic_DNA"/>
</dbReference>
<comment type="similarity">
    <text evidence="5">Belongs to the CDS family.</text>
</comment>
<keyword evidence="10" id="KW-0808">Transferase</keyword>
<dbReference type="Proteomes" id="UP000825009">
    <property type="component" value="Chromosome"/>
</dbReference>
<evidence type="ECO:0000256" key="17">
    <source>
        <dbReference type="ARBA" id="ARBA00023264"/>
    </source>
</evidence>
<dbReference type="PANTHER" id="PTHR46382:SF1">
    <property type="entry name" value="PHOSPHATIDATE CYTIDYLYLTRANSFERASE"/>
    <property type="match status" value="1"/>
</dbReference>
<feature type="transmembrane region" description="Helical" evidence="24">
    <location>
        <begin position="258"/>
        <end position="277"/>
    </location>
</feature>
<dbReference type="Pfam" id="PF01148">
    <property type="entry name" value="CTP_transf_1"/>
    <property type="match status" value="1"/>
</dbReference>
<evidence type="ECO:0000256" key="18">
    <source>
        <dbReference type="ARBA" id="ARBA00029893"/>
    </source>
</evidence>
<keyword evidence="9" id="KW-0444">Lipid biosynthesis</keyword>